<name>A0ABR4AUW3_9LECA</name>
<keyword evidence="1" id="KW-0812">Transmembrane</keyword>
<dbReference type="EMBL" id="JBHFEH010000063">
    <property type="protein sequence ID" value="KAL2049475.1"/>
    <property type="molecule type" value="Genomic_DNA"/>
</dbReference>
<dbReference type="Proteomes" id="UP001590951">
    <property type="component" value="Unassembled WGS sequence"/>
</dbReference>
<gene>
    <name evidence="2" type="ORF">ABVK25_010270</name>
</gene>
<proteinExistence type="predicted"/>
<keyword evidence="1" id="KW-0472">Membrane</keyword>
<feature type="transmembrane region" description="Helical" evidence="1">
    <location>
        <begin position="26"/>
        <end position="46"/>
    </location>
</feature>
<comment type="caution">
    <text evidence="2">The sequence shown here is derived from an EMBL/GenBank/DDBJ whole genome shotgun (WGS) entry which is preliminary data.</text>
</comment>
<protein>
    <submittedName>
        <fullName evidence="2">Uncharacterized protein</fullName>
    </submittedName>
</protein>
<sequence>MFFRVVCKSSSFSPQWLFKYPPTPPYLLLTISIVAIITSFLLPTILSTPSLSLLIASICINLSTIPSLISTSPISLNAYSSAISSSDAPTNKRISAQSTPVLSFPAEQCTRHFSSDGWSLRKVKTSLKACPPDERISS</sequence>
<evidence type="ECO:0000256" key="1">
    <source>
        <dbReference type="SAM" id="Phobius"/>
    </source>
</evidence>
<organism evidence="2 3">
    <name type="scientific">Lepraria finkii</name>
    <dbReference type="NCBI Taxonomy" id="1340010"/>
    <lineage>
        <taxon>Eukaryota</taxon>
        <taxon>Fungi</taxon>
        <taxon>Dikarya</taxon>
        <taxon>Ascomycota</taxon>
        <taxon>Pezizomycotina</taxon>
        <taxon>Lecanoromycetes</taxon>
        <taxon>OSLEUM clade</taxon>
        <taxon>Lecanoromycetidae</taxon>
        <taxon>Lecanorales</taxon>
        <taxon>Lecanorineae</taxon>
        <taxon>Stereocaulaceae</taxon>
        <taxon>Lepraria</taxon>
    </lineage>
</organism>
<keyword evidence="1" id="KW-1133">Transmembrane helix</keyword>
<keyword evidence="3" id="KW-1185">Reference proteome</keyword>
<reference evidence="2 3" key="1">
    <citation type="submission" date="2024-09" db="EMBL/GenBank/DDBJ databases">
        <title>Rethinking Asexuality: The Enigmatic Case of Functional Sexual Genes in Lepraria (Stereocaulaceae).</title>
        <authorList>
            <person name="Doellman M."/>
            <person name="Sun Y."/>
            <person name="Barcenas-Pena A."/>
            <person name="Lumbsch H.T."/>
            <person name="Grewe F."/>
        </authorList>
    </citation>
    <scope>NUCLEOTIDE SEQUENCE [LARGE SCALE GENOMIC DNA]</scope>
    <source>
        <strain evidence="2 3">Grewe 0041</strain>
    </source>
</reference>
<evidence type="ECO:0000313" key="3">
    <source>
        <dbReference type="Proteomes" id="UP001590951"/>
    </source>
</evidence>
<evidence type="ECO:0000313" key="2">
    <source>
        <dbReference type="EMBL" id="KAL2049475.1"/>
    </source>
</evidence>
<accession>A0ABR4AUW3</accession>